<keyword evidence="2 7" id="KW-0812">Transmembrane</keyword>
<accession>A0A9X2ID31</accession>
<evidence type="ECO:0000313" key="9">
    <source>
        <dbReference type="Proteomes" id="UP001139721"/>
    </source>
</evidence>
<evidence type="ECO:0000256" key="4">
    <source>
        <dbReference type="ARBA" id="ARBA00022989"/>
    </source>
</evidence>
<protein>
    <recommendedName>
        <fullName evidence="10">Transmembrane protein</fullName>
    </recommendedName>
</protein>
<reference evidence="8" key="1">
    <citation type="submission" date="2021-11" db="EMBL/GenBank/DDBJ databases">
        <title>Legionella maioricencis sp. nov., a new species isolated from hot water samples in Mallorca.</title>
        <authorList>
            <person name="Crespi S."/>
            <person name="Drasar V."/>
            <person name="Salva-Serra F."/>
            <person name="Jaen-Luchoro D."/>
            <person name="Pineiro-Iglesias B."/>
            <person name="Aliaga F."/>
            <person name="Fernandez-Juarez V."/>
            <person name="Coll G."/>
            <person name="Moore E.R.B."/>
            <person name="Bennasar-Figueras A."/>
        </authorList>
    </citation>
    <scope>NUCLEOTIDE SEQUENCE</scope>
    <source>
        <strain evidence="8">HCPI-6</strain>
    </source>
</reference>
<evidence type="ECO:0000256" key="7">
    <source>
        <dbReference type="SAM" id="Phobius"/>
    </source>
</evidence>
<keyword evidence="9" id="KW-1185">Reference proteome</keyword>
<comment type="subcellular location">
    <subcellularLocation>
        <location evidence="1">Membrane</location>
    </subcellularLocation>
</comment>
<keyword evidence="3" id="KW-0809">Transit peptide</keyword>
<organism evidence="8 9">
    <name type="scientific">Legionella maioricensis</name>
    <dbReference type="NCBI Taxonomy" id="2896528"/>
    <lineage>
        <taxon>Bacteria</taxon>
        <taxon>Pseudomonadati</taxon>
        <taxon>Pseudomonadota</taxon>
        <taxon>Gammaproteobacteria</taxon>
        <taxon>Legionellales</taxon>
        <taxon>Legionellaceae</taxon>
        <taxon>Legionella</taxon>
    </lineage>
</organism>
<feature type="region of interest" description="Disordered" evidence="6">
    <location>
        <begin position="203"/>
        <end position="222"/>
    </location>
</feature>
<dbReference type="AlphaFoldDB" id="A0A9X2ID31"/>
<dbReference type="PANTHER" id="PTHR31068:SF0">
    <property type="entry name" value="MITOCHONDRIAL DISTRIBUTION AND MORPHOLOGY PROTEIN 31"/>
    <property type="match status" value="1"/>
</dbReference>
<evidence type="ECO:0000256" key="3">
    <source>
        <dbReference type="ARBA" id="ARBA00022946"/>
    </source>
</evidence>
<evidence type="ECO:0000256" key="1">
    <source>
        <dbReference type="ARBA" id="ARBA00004370"/>
    </source>
</evidence>
<feature type="compositionally biased region" description="Polar residues" evidence="6">
    <location>
        <begin position="53"/>
        <end position="63"/>
    </location>
</feature>
<dbReference type="PANTHER" id="PTHR31068">
    <property type="entry name" value="MITOCHONDRIAL DISTRIBUTION AND MORPHOLOGY PROTEIN 31"/>
    <property type="match status" value="1"/>
</dbReference>
<evidence type="ECO:0000313" key="8">
    <source>
        <dbReference type="EMBL" id="MCL9685117.1"/>
    </source>
</evidence>
<dbReference type="EMBL" id="JAJKBJ010000019">
    <property type="protein sequence ID" value="MCL9685117.1"/>
    <property type="molecule type" value="Genomic_DNA"/>
</dbReference>
<gene>
    <name evidence="8" type="ORF">LOX96_13505</name>
</gene>
<dbReference type="GO" id="GO:0007005">
    <property type="term" value="P:mitochondrion organization"/>
    <property type="evidence" value="ECO:0007669"/>
    <property type="project" value="InterPro"/>
</dbReference>
<evidence type="ECO:0000256" key="5">
    <source>
        <dbReference type="ARBA" id="ARBA00023136"/>
    </source>
</evidence>
<proteinExistence type="predicted"/>
<sequence length="443" mass="50492">MEALVILLIEFLLDPIILLFILLFNVLVCIIELIIELIFTPFLMKDNKTTSPAMTKNANKNPSNPEPPQKRINSSKMTNSVFFAKTVYALKWLRNLSLSLIILIISALFIINFALFEPTVKWILTRVEQKTGIELNAEQIKGNIFTGKISFHQFHVTRESPIKTSFKLDIADLSLDIDWLSLIFRPITIQTLFINQVTGNITQPDPQVNTNDHTEQADSESQIKTKRPFVINNLNVNKINITFTNNGNTPIPVSFDKIYTPKFRSDYAIFDLFFRSNITGSIDGHPILISTSEMDSGRITHWHIPDFPVAILANFVNKPPINWLKGGIINVEVKDKWQLNDQEANIEMDWHLQSQGLILEPPPDIPFIKRQLAFAITHYINSKNGDIDLRLRTVLNENQFKNAFSLDASGLWDALTQTITNSIINKIHLKGEFNNNVTGSKHF</sequence>
<dbReference type="Proteomes" id="UP001139721">
    <property type="component" value="Unassembled WGS sequence"/>
</dbReference>
<keyword evidence="5 7" id="KW-0472">Membrane</keyword>
<evidence type="ECO:0000256" key="2">
    <source>
        <dbReference type="ARBA" id="ARBA00022692"/>
    </source>
</evidence>
<dbReference type="RefSeq" id="WP_250423006.1">
    <property type="nucleotide sequence ID" value="NZ_JAJKBJ010000019.1"/>
</dbReference>
<dbReference type="GO" id="GO:0016020">
    <property type="term" value="C:membrane"/>
    <property type="evidence" value="ECO:0007669"/>
    <property type="project" value="UniProtKB-SubCell"/>
</dbReference>
<dbReference type="InterPro" id="IPR012571">
    <property type="entry name" value="Mdm31/Mdm32"/>
</dbReference>
<comment type="caution">
    <text evidence="8">The sequence shown here is derived from an EMBL/GenBank/DDBJ whole genome shotgun (WGS) entry which is preliminary data.</text>
</comment>
<evidence type="ECO:0008006" key="10">
    <source>
        <dbReference type="Google" id="ProtNLM"/>
    </source>
</evidence>
<feature type="transmembrane region" description="Helical" evidence="7">
    <location>
        <begin position="96"/>
        <end position="116"/>
    </location>
</feature>
<evidence type="ECO:0000256" key="6">
    <source>
        <dbReference type="SAM" id="MobiDB-lite"/>
    </source>
</evidence>
<keyword evidence="4 7" id="KW-1133">Transmembrane helix</keyword>
<name>A0A9X2ID31_9GAMM</name>
<feature type="transmembrane region" description="Helical" evidence="7">
    <location>
        <begin position="16"/>
        <end position="39"/>
    </location>
</feature>
<feature type="region of interest" description="Disordered" evidence="6">
    <location>
        <begin position="53"/>
        <end position="73"/>
    </location>
</feature>